<organism evidence="5 6">
    <name type="scientific">Kutzneria kofuensis</name>
    <dbReference type="NCBI Taxonomy" id="103725"/>
    <lineage>
        <taxon>Bacteria</taxon>
        <taxon>Bacillati</taxon>
        <taxon>Actinomycetota</taxon>
        <taxon>Actinomycetes</taxon>
        <taxon>Pseudonocardiales</taxon>
        <taxon>Pseudonocardiaceae</taxon>
        <taxon>Kutzneria</taxon>
    </lineage>
</organism>
<dbReference type="Proteomes" id="UP000585638">
    <property type="component" value="Unassembled WGS sequence"/>
</dbReference>
<protein>
    <submittedName>
        <fullName evidence="5">AraC-like DNA-binding protein</fullName>
    </submittedName>
</protein>
<reference evidence="5 6" key="1">
    <citation type="submission" date="2020-08" db="EMBL/GenBank/DDBJ databases">
        <title>Sequencing the genomes of 1000 actinobacteria strains.</title>
        <authorList>
            <person name="Klenk H.-P."/>
        </authorList>
    </citation>
    <scope>NUCLEOTIDE SEQUENCE [LARGE SCALE GENOMIC DNA]</scope>
    <source>
        <strain evidence="5 6">DSM 43851</strain>
    </source>
</reference>
<dbReference type="Gene3D" id="1.10.10.60">
    <property type="entry name" value="Homeodomain-like"/>
    <property type="match status" value="2"/>
</dbReference>
<dbReference type="InterPro" id="IPR018062">
    <property type="entry name" value="HTH_AraC-typ_CS"/>
</dbReference>
<sequence length="306" mass="32773">MDLVDTVLTTMNIGPSQYTRLDARAPWGISFRSRDSARLLLVAEGSCWLGTKSLDEPQRLVAGDCCLVQSTVEFTLQDAPGRTLVDCESLFDGHLAAHGGGGGERTVILSGRFSFDAAAAEPLFDALPPLLRIDLGNAAGRSLRATFDLLDTETSEGGIGSALIASRLADVLFVQAMRACCASVGSSAVSWLGALRDPQLSAAMNAMHGDLARPWTVAELARIAGMSRSAFAAAFRAKAGETPLGYLTSWRIYRAKTLLRDTPLSVQEIAVRVGYDTGTALSRVFTRREGVSPGAWRKNRRRPRAA</sequence>
<dbReference type="Pfam" id="PF12833">
    <property type="entry name" value="HTH_18"/>
    <property type="match status" value="1"/>
</dbReference>
<dbReference type="SMART" id="SM00342">
    <property type="entry name" value="HTH_ARAC"/>
    <property type="match status" value="1"/>
</dbReference>
<dbReference type="PROSITE" id="PS00041">
    <property type="entry name" value="HTH_ARAC_FAMILY_1"/>
    <property type="match status" value="1"/>
</dbReference>
<dbReference type="Pfam" id="PF12852">
    <property type="entry name" value="Cupin_6"/>
    <property type="match status" value="1"/>
</dbReference>
<keyword evidence="3" id="KW-0804">Transcription</keyword>
<dbReference type="InterPro" id="IPR050204">
    <property type="entry name" value="AraC_XylS_family_regulators"/>
</dbReference>
<dbReference type="GO" id="GO:0043565">
    <property type="term" value="F:sequence-specific DNA binding"/>
    <property type="evidence" value="ECO:0007669"/>
    <property type="project" value="InterPro"/>
</dbReference>
<keyword evidence="1" id="KW-0805">Transcription regulation</keyword>
<feature type="domain" description="HTH araC/xylS-type" evidence="4">
    <location>
        <begin position="201"/>
        <end position="299"/>
    </location>
</feature>
<keyword evidence="2 5" id="KW-0238">DNA-binding</keyword>
<evidence type="ECO:0000259" key="4">
    <source>
        <dbReference type="PROSITE" id="PS01124"/>
    </source>
</evidence>
<evidence type="ECO:0000256" key="1">
    <source>
        <dbReference type="ARBA" id="ARBA00023015"/>
    </source>
</evidence>
<dbReference type="PANTHER" id="PTHR46796">
    <property type="entry name" value="HTH-TYPE TRANSCRIPTIONAL ACTIVATOR RHAS-RELATED"/>
    <property type="match status" value="1"/>
</dbReference>
<dbReference type="InterPro" id="IPR018060">
    <property type="entry name" value="HTH_AraC"/>
</dbReference>
<accession>A0A7W9KLT3</accession>
<dbReference type="PROSITE" id="PS01124">
    <property type="entry name" value="HTH_ARAC_FAMILY_2"/>
    <property type="match status" value="1"/>
</dbReference>
<comment type="caution">
    <text evidence="5">The sequence shown here is derived from an EMBL/GenBank/DDBJ whole genome shotgun (WGS) entry which is preliminary data.</text>
</comment>
<dbReference type="SUPFAM" id="SSF46689">
    <property type="entry name" value="Homeodomain-like"/>
    <property type="match status" value="2"/>
</dbReference>
<proteinExistence type="predicted"/>
<keyword evidence="6" id="KW-1185">Reference proteome</keyword>
<evidence type="ECO:0000313" key="6">
    <source>
        <dbReference type="Proteomes" id="UP000585638"/>
    </source>
</evidence>
<dbReference type="RefSeq" id="WP_184866797.1">
    <property type="nucleotide sequence ID" value="NZ_BAAAWY010000002.1"/>
</dbReference>
<dbReference type="EMBL" id="JACHIR010000001">
    <property type="protein sequence ID" value="MBB5894947.1"/>
    <property type="molecule type" value="Genomic_DNA"/>
</dbReference>
<dbReference type="GO" id="GO:0003700">
    <property type="term" value="F:DNA-binding transcription factor activity"/>
    <property type="evidence" value="ECO:0007669"/>
    <property type="project" value="InterPro"/>
</dbReference>
<dbReference type="AlphaFoldDB" id="A0A7W9KLT3"/>
<dbReference type="InterPro" id="IPR009057">
    <property type="entry name" value="Homeodomain-like_sf"/>
</dbReference>
<evidence type="ECO:0000313" key="5">
    <source>
        <dbReference type="EMBL" id="MBB5894947.1"/>
    </source>
</evidence>
<gene>
    <name evidence="5" type="ORF">BJ998_006143</name>
</gene>
<dbReference type="PANTHER" id="PTHR46796:SF7">
    <property type="entry name" value="ARAC FAMILY TRANSCRIPTIONAL REGULATOR"/>
    <property type="match status" value="1"/>
</dbReference>
<dbReference type="InterPro" id="IPR032783">
    <property type="entry name" value="AraC_lig"/>
</dbReference>
<evidence type="ECO:0000256" key="3">
    <source>
        <dbReference type="ARBA" id="ARBA00023163"/>
    </source>
</evidence>
<evidence type="ECO:0000256" key="2">
    <source>
        <dbReference type="ARBA" id="ARBA00023125"/>
    </source>
</evidence>
<name>A0A7W9KLT3_9PSEU</name>